<protein>
    <submittedName>
        <fullName evidence="1">Uncharacterized protein</fullName>
    </submittedName>
</protein>
<organism evidence="1 2">
    <name type="scientific">Armadillidium nasatum</name>
    <dbReference type="NCBI Taxonomy" id="96803"/>
    <lineage>
        <taxon>Eukaryota</taxon>
        <taxon>Metazoa</taxon>
        <taxon>Ecdysozoa</taxon>
        <taxon>Arthropoda</taxon>
        <taxon>Crustacea</taxon>
        <taxon>Multicrustacea</taxon>
        <taxon>Malacostraca</taxon>
        <taxon>Eumalacostraca</taxon>
        <taxon>Peracarida</taxon>
        <taxon>Isopoda</taxon>
        <taxon>Oniscidea</taxon>
        <taxon>Crinocheta</taxon>
        <taxon>Armadillidiidae</taxon>
        <taxon>Armadillidium</taxon>
    </lineage>
</organism>
<accession>A0A5N5TDJ3</accession>
<keyword evidence="2" id="KW-1185">Reference proteome</keyword>
<reference evidence="1 2" key="1">
    <citation type="journal article" date="2019" name="PLoS Biol.">
        <title>Sex chromosomes control vertical transmission of feminizing Wolbachia symbionts in an isopod.</title>
        <authorList>
            <person name="Becking T."/>
            <person name="Chebbi M.A."/>
            <person name="Giraud I."/>
            <person name="Moumen B."/>
            <person name="Laverre T."/>
            <person name="Caubet Y."/>
            <person name="Peccoud J."/>
            <person name="Gilbert C."/>
            <person name="Cordaux R."/>
        </authorList>
    </citation>
    <scope>NUCLEOTIDE SEQUENCE [LARGE SCALE GENOMIC DNA]</scope>
    <source>
        <strain evidence="1">ANa2</strain>
        <tissue evidence="1">Whole body excluding digestive tract and cuticle</tissue>
    </source>
</reference>
<proteinExistence type="predicted"/>
<evidence type="ECO:0000313" key="1">
    <source>
        <dbReference type="EMBL" id="KAB7502990.1"/>
    </source>
</evidence>
<dbReference type="AlphaFoldDB" id="A0A5N5TDJ3"/>
<comment type="caution">
    <text evidence="1">The sequence shown here is derived from an EMBL/GenBank/DDBJ whole genome shotgun (WGS) entry which is preliminary data.</text>
</comment>
<gene>
    <name evidence="1" type="ORF">Anas_11132</name>
</gene>
<evidence type="ECO:0000313" key="2">
    <source>
        <dbReference type="Proteomes" id="UP000326759"/>
    </source>
</evidence>
<dbReference type="Proteomes" id="UP000326759">
    <property type="component" value="Unassembled WGS sequence"/>
</dbReference>
<dbReference type="EMBL" id="SEYY01006130">
    <property type="protein sequence ID" value="KAB7502990.1"/>
    <property type="molecule type" value="Genomic_DNA"/>
</dbReference>
<name>A0A5N5TDJ3_9CRUS</name>
<sequence length="83" mass="9283">MYCGHLKHGNKFKPQRPSFCGVSFHKPVHAGHCPPVLNTYCPSSINSDIGGYEPPKVPGRVSAKQYIIDKEHLYRYPAVTQSN</sequence>